<proteinExistence type="predicted"/>
<dbReference type="PANTHER" id="PTHR39337">
    <property type="entry name" value="BLR5642 PROTEIN"/>
    <property type="match status" value="1"/>
</dbReference>
<keyword evidence="2" id="KW-1185">Reference proteome</keyword>
<gene>
    <name evidence="1" type="ORF">MTP16_19555</name>
</gene>
<evidence type="ECO:0000313" key="2">
    <source>
        <dbReference type="Proteomes" id="UP000831390"/>
    </source>
</evidence>
<evidence type="ECO:0000313" key="1">
    <source>
        <dbReference type="EMBL" id="UOE33309.1"/>
    </source>
</evidence>
<dbReference type="EMBL" id="CP094534">
    <property type="protein sequence ID" value="UOE33309.1"/>
    <property type="molecule type" value="Genomic_DNA"/>
</dbReference>
<name>A0ABY4B383_9BACT</name>
<accession>A0ABY4B383</accession>
<dbReference type="InterPro" id="IPR007438">
    <property type="entry name" value="DUF488"/>
</dbReference>
<dbReference type="PANTHER" id="PTHR39337:SF1">
    <property type="entry name" value="BLR5642 PROTEIN"/>
    <property type="match status" value="1"/>
</dbReference>
<dbReference type="Pfam" id="PF04343">
    <property type="entry name" value="DUF488"/>
    <property type="match status" value="1"/>
</dbReference>
<organism evidence="1 2">
    <name type="scientific">Hymenobacter monticola</name>
    <dbReference type="NCBI Taxonomy" id="1705399"/>
    <lineage>
        <taxon>Bacteria</taxon>
        <taxon>Pseudomonadati</taxon>
        <taxon>Bacteroidota</taxon>
        <taxon>Cytophagia</taxon>
        <taxon>Cytophagales</taxon>
        <taxon>Hymenobacteraceae</taxon>
        <taxon>Hymenobacter</taxon>
    </lineage>
</organism>
<reference evidence="1 2" key="1">
    <citation type="submission" date="2022-03" db="EMBL/GenBank/DDBJ databases">
        <title>Hymenobactersp. isolated from the air.</title>
        <authorList>
            <person name="Won M."/>
            <person name="Kwon S.-W."/>
        </authorList>
    </citation>
    <scope>NUCLEOTIDE SEQUENCE [LARGE SCALE GENOMIC DNA]</scope>
    <source>
        <strain evidence="1 2">KACC 22596</strain>
    </source>
</reference>
<dbReference type="RefSeq" id="WP_243513000.1">
    <property type="nucleotide sequence ID" value="NZ_CP094534.1"/>
</dbReference>
<protein>
    <submittedName>
        <fullName evidence="1">DUF488 domain-containing protein</fullName>
    </submittedName>
</protein>
<dbReference type="Proteomes" id="UP000831390">
    <property type="component" value="Chromosome"/>
</dbReference>
<sequence>METIAPGVIYSCGYQLRTLPDFLAQLLKANVTVVLDVRETPWSYRPGFSAKPLREALQAAGIDYEHARYAGNPKPLRRIADSHQHCLELYADHLEQQPDIVAQFDAWLQPRLARGQSVCLLCYERHPADCHRAILLYRWQAQTGHDALIVHLDPDGAPRFTTQDLAAVQALVCA</sequence>